<gene>
    <name evidence="3" type="ORF">NBG4_230013</name>
</gene>
<feature type="transmembrane region" description="Helical" evidence="1">
    <location>
        <begin position="65"/>
        <end position="83"/>
    </location>
</feature>
<keyword evidence="1" id="KW-1133">Transmembrane helix</keyword>
<evidence type="ECO:0000313" key="3">
    <source>
        <dbReference type="EMBL" id="SPQ00414.1"/>
    </source>
</evidence>
<evidence type="ECO:0000313" key="4">
    <source>
        <dbReference type="Proteomes" id="UP000245125"/>
    </source>
</evidence>
<dbReference type="PANTHER" id="PTHR30373">
    <property type="entry name" value="UPF0603 PROTEIN YGCG"/>
    <property type="match status" value="1"/>
</dbReference>
<proteinExistence type="predicted"/>
<dbReference type="EMBL" id="OUUY01000068">
    <property type="protein sequence ID" value="SPQ00414.1"/>
    <property type="molecule type" value="Genomic_DNA"/>
</dbReference>
<keyword evidence="1" id="KW-0812">Transmembrane</keyword>
<sequence length="353" mass="37041">MADDVITSRIPGRFFDNSAARFATASKLGPNYFGPQTVEAVGASLRRELLPTNIQVARSNHVARFFFLVTVTLLFVVCPVFALDVPKLQGYVNDYANMISPEAKAGLENELRNFEQTDSTQIVILTVPSLEGDAIEDYGIKVAEAWKIGQKGKDNGVIFVVSKQDRKMRIEVGRGLEGKLTDLMAGRIIDLVVKPRFKRGDYDGGFVAGVSALIDATRGEFKAENGHRTKRHENSSRFMTFLIFAGIAVVVLGSMSRPLGAIGGALGLPLSFFLSSISLGLIGFLALAVIGLIAGLLLPLLFSGGGRGGGGFWPGGFYGGGFGSGGGGRDFGGGGFSGGGGGDFGGGGASGDW</sequence>
<name>A0A2U3QG66_9BACT</name>
<keyword evidence="1" id="KW-0472">Membrane</keyword>
<feature type="transmembrane region" description="Helical" evidence="1">
    <location>
        <begin position="276"/>
        <end position="302"/>
    </location>
</feature>
<dbReference type="InterPro" id="IPR007621">
    <property type="entry name" value="TPM_dom"/>
</dbReference>
<accession>A0A2U3QG66</accession>
<dbReference type="Proteomes" id="UP000245125">
    <property type="component" value="Unassembled WGS sequence"/>
</dbReference>
<feature type="transmembrane region" description="Helical" evidence="1">
    <location>
        <begin position="238"/>
        <end position="256"/>
    </location>
</feature>
<feature type="domain" description="TPM" evidence="2">
    <location>
        <begin position="92"/>
        <end position="215"/>
    </location>
</feature>
<dbReference type="AlphaFoldDB" id="A0A2U3QG66"/>
<protein>
    <recommendedName>
        <fullName evidence="2">TPM domain-containing protein</fullName>
    </recommendedName>
</protein>
<dbReference type="Gene3D" id="3.10.310.50">
    <property type="match status" value="1"/>
</dbReference>
<dbReference type="PANTHER" id="PTHR30373:SF2">
    <property type="entry name" value="UPF0603 PROTEIN YGCG"/>
    <property type="match status" value="1"/>
</dbReference>
<reference evidence="4" key="1">
    <citation type="submission" date="2018-03" db="EMBL/GenBank/DDBJ databases">
        <authorList>
            <person name="Zecchin S."/>
        </authorList>
    </citation>
    <scope>NUCLEOTIDE SEQUENCE [LARGE SCALE GENOMIC DNA]</scope>
</reference>
<keyword evidence="4" id="KW-1185">Reference proteome</keyword>
<organism evidence="3 4">
    <name type="scientific">Candidatus Sulfobium mesophilum</name>
    <dbReference type="NCBI Taxonomy" id="2016548"/>
    <lineage>
        <taxon>Bacteria</taxon>
        <taxon>Pseudomonadati</taxon>
        <taxon>Nitrospirota</taxon>
        <taxon>Nitrospiria</taxon>
        <taxon>Nitrospirales</taxon>
        <taxon>Nitrospiraceae</taxon>
        <taxon>Candidatus Sulfobium</taxon>
    </lineage>
</organism>
<dbReference type="Pfam" id="PF04536">
    <property type="entry name" value="TPM_phosphatase"/>
    <property type="match status" value="1"/>
</dbReference>
<evidence type="ECO:0000256" key="1">
    <source>
        <dbReference type="SAM" id="Phobius"/>
    </source>
</evidence>
<evidence type="ECO:0000259" key="2">
    <source>
        <dbReference type="Pfam" id="PF04536"/>
    </source>
</evidence>